<dbReference type="Gene3D" id="3.30.70.20">
    <property type="match status" value="1"/>
</dbReference>
<feature type="binding site" evidence="9">
    <location>
        <position position="254"/>
    </location>
    <ligand>
        <name>[4Fe-4S] cluster</name>
        <dbReference type="ChEBI" id="CHEBI:49883"/>
        <label>1</label>
    </ligand>
</feature>
<evidence type="ECO:0000259" key="10">
    <source>
        <dbReference type="PROSITE" id="PS51379"/>
    </source>
</evidence>
<sequence>MRLQALDLTDIKARLHDKALSLGFADMGVTGTDVSAEKPRFDAWLARGYHGSMGFLAAHGDKRFHADKLVPDTRSVISVRLDYLPDTRTHELLDHPEQAYIARYALGRDYHKLMRKRLVQLARWLEEVVGPFGYRAFADSAPVLERAVARNAGLGWVGKHTLVLNRHAGSWFFLGELYTDLELPPDPPQATQHCGSCTRCLDVCPTNAFTGPWELDARKCISYLTIEHDGPIPEPLRAPMGNRIFGCDDCQIYCPWTKFTPHTREADFTPRHQLDEADMVALFLWDEATFLQRTEGMAIRRTGYENWLRNLAVALGNGSPRPEALQALRRRRPECSELVQEHIDWALQRLRAKTLGTPARQ</sequence>
<comment type="catalytic activity">
    <reaction evidence="9">
        <text>epoxyqueuosine(34) in tRNA + AH2 = queuosine(34) in tRNA + A + H2O</text>
        <dbReference type="Rhea" id="RHEA:32159"/>
        <dbReference type="Rhea" id="RHEA-COMP:18571"/>
        <dbReference type="Rhea" id="RHEA-COMP:18582"/>
        <dbReference type="ChEBI" id="CHEBI:13193"/>
        <dbReference type="ChEBI" id="CHEBI:15377"/>
        <dbReference type="ChEBI" id="CHEBI:17499"/>
        <dbReference type="ChEBI" id="CHEBI:194431"/>
        <dbReference type="ChEBI" id="CHEBI:194443"/>
        <dbReference type="EC" id="1.17.99.6"/>
    </reaction>
</comment>
<reference evidence="11 12" key="1">
    <citation type="submission" date="2019-04" db="EMBL/GenBank/DDBJ databases">
        <title>Natronospirillum operosus gen. nov., sp. nov., a haloalkaliphilic satellite isolated from decaying biomass of laboratory culture of cyanobacterium Geitlerinema sp. and proposal of Natronospirillaceae fam. nov. and Saccharospirillaceae fam. nov.</title>
        <authorList>
            <person name="Kevbrin V."/>
            <person name="Boltyanskaya Y."/>
            <person name="Koziaeva V."/>
            <person name="Grouzdev D.S."/>
            <person name="Park M."/>
            <person name="Cho J."/>
        </authorList>
    </citation>
    <scope>NUCLEOTIDE SEQUENCE [LARGE SCALE GENOMIC DNA]</scope>
    <source>
        <strain evidence="11 12">G-116</strain>
    </source>
</reference>
<evidence type="ECO:0000313" key="12">
    <source>
        <dbReference type="Proteomes" id="UP000297475"/>
    </source>
</evidence>
<feature type="binding site" evidence="9">
    <location>
        <begin position="247"/>
        <end position="248"/>
    </location>
    <ligand>
        <name>cob(II)alamin</name>
        <dbReference type="ChEBI" id="CHEBI:16304"/>
    </ligand>
</feature>
<keyword evidence="2 9" id="KW-0963">Cytoplasm</keyword>
<feature type="binding site" evidence="9">
    <location>
        <position position="63"/>
    </location>
    <ligand>
        <name>cob(II)alamin</name>
        <dbReference type="ChEBI" id="CHEBI:16304"/>
    </ligand>
</feature>
<feature type="binding site" evidence="9">
    <location>
        <position position="197"/>
    </location>
    <ligand>
        <name>[4Fe-4S] cluster</name>
        <dbReference type="ChEBI" id="CHEBI:49883"/>
        <label>1</label>
    </ligand>
</feature>
<evidence type="ECO:0000256" key="3">
    <source>
        <dbReference type="ARBA" id="ARBA00022694"/>
    </source>
</evidence>
<feature type="binding site" evidence="9">
    <location>
        <position position="250"/>
    </location>
    <ligand>
        <name>[4Fe-4S] cluster</name>
        <dbReference type="ChEBI" id="CHEBI:49883"/>
        <label>2</label>
    </ligand>
</feature>
<evidence type="ECO:0000256" key="2">
    <source>
        <dbReference type="ARBA" id="ARBA00022490"/>
    </source>
</evidence>
<dbReference type="NCBIfam" id="TIGR00276">
    <property type="entry name" value="tRNA epoxyqueuosine(34) reductase QueG"/>
    <property type="match status" value="1"/>
</dbReference>
<dbReference type="GO" id="GO:0046872">
    <property type="term" value="F:metal ion binding"/>
    <property type="evidence" value="ECO:0007669"/>
    <property type="project" value="UniProtKB-KW"/>
</dbReference>
<evidence type="ECO:0000256" key="6">
    <source>
        <dbReference type="ARBA" id="ARBA00023002"/>
    </source>
</evidence>
<comment type="caution">
    <text evidence="9">Lacks conserved residue(s) required for the propagation of feature annotation.</text>
</comment>
<evidence type="ECO:0000256" key="8">
    <source>
        <dbReference type="ARBA" id="ARBA00023014"/>
    </source>
</evidence>
<feature type="binding site" evidence="9">
    <location>
        <position position="200"/>
    </location>
    <ligand>
        <name>[4Fe-4S] cluster</name>
        <dbReference type="ChEBI" id="CHEBI:49883"/>
        <label>1</label>
    </ligand>
</feature>
<dbReference type="EMBL" id="SRMF01000002">
    <property type="protein sequence ID" value="TGG94054.1"/>
    <property type="molecule type" value="Genomic_DNA"/>
</dbReference>
<organism evidence="11 12">
    <name type="scientific">Natronospirillum operosum</name>
    <dbReference type="NCBI Taxonomy" id="2759953"/>
    <lineage>
        <taxon>Bacteria</taxon>
        <taxon>Pseudomonadati</taxon>
        <taxon>Pseudomonadota</taxon>
        <taxon>Gammaproteobacteria</taxon>
        <taxon>Oceanospirillales</taxon>
        <taxon>Natronospirillaceae</taxon>
        <taxon>Natronospirillum</taxon>
    </lineage>
</organism>
<dbReference type="PROSITE" id="PS51379">
    <property type="entry name" value="4FE4S_FER_2"/>
    <property type="match status" value="1"/>
</dbReference>
<keyword evidence="7 9" id="KW-0408">Iron</keyword>
<feature type="binding site" evidence="9">
    <location>
        <position position="139"/>
    </location>
    <ligand>
        <name>cob(II)alamin</name>
        <dbReference type="ChEBI" id="CHEBI:16304"/>
    </ligand>
</feature>
<dbReference type="GO" id="GO:0051539">
    <property type="term" value="F:4 iron, 4 sulfur cluster binding"/>
    <property type="evidence" value="ECO:0007669"/>
    <property type="project" value="UniProtKB-KW"/>
</dbReference>
<dbReference type="GO" id="GO:0005737">
    <property type="term" value="C:cytoplasm"/>
    <property type="evidence" value="ECO:0007669"/>
    <property type="project" value="UniProtKB-SubCell"/>
</dbReference>
<feature type="binding site" evidence="9">
    <location>
        <position position="194"/>
    </location>
    <ligand>
        <name>[4Fe-4S] cluster</name>
        <dbReference type="ChEBI" id="CHEBI:49883"/>
        <label>1</label>
    </ligand>
</feature>
<keyword evidence="12" id="KW-1185">Reference proteome</keyword>
<evidence type="ECO:0000256" key="9">
    <source>
        <dbReference type="HAMAP-Rule" id="MF_00916"/>
    </source>
</evidence>
<dbReference type="OrthoDB" id="9784571at2"/>
<comment type="cofactor">
    <cofactor evidence="9">
        <name>[4Fe-4S] cluster</name>
        <dbReference type="ChEBI" id="CHEBI:49883"/>
    </cofactor>
    <text evidence="9">Binds 2 [4Fe-4S] clusters per monomer.</text>
</comment>
<feature type="active site" description="Proton donor" evidence="9">
    <location>
        <position position="139"/>
    </location>
</feature>
<dbReference type="InterPro" id="IPR017896">
    <property type="entry name" value="4Fe4S_Fe-S-bd"/>
</dbReference>
<dbReference type="GO" id="GO:0008616">
    <property type="term" value="P:tRNA queuosine(34) biosynthetic process"/>
    <property type="evidence" value="ECO:0007669"/>
    <property type="project" value="UniProtKB-UniRule"/>
</dbReference>
<comment type="subcellular location">
    <subcellularLocation>
        <location evidence="9">Cytoplasm</location>
    </subcellularLocation>
</comment>
<comment type="pathway">
    <text evidence="9">tRNA modification; tRNA-queuosine biosynthesis.</text>
</comment>
<dbReference type="PROSITE" id="PS00198">
    <property type="entry name" value="4FE4S_FER_1"/>
    <property type="match status" value="1"/>
</dbReference>
<feature type="binding site" evidence="9">
    <location>
        <position position="174"/>
    </location>
    <ligand>
        <name>cob(II)alamin</name>
        <dbReference type="ChEBI" id="CHEBI:16304"/>
    </ligand>
</feature>
<dbReference type="HAMAP" id="MF_00916">
    <property type="entry name" value="QueG"/>
    <property type="match status" value="1"/>
</dbReference>
<evidence type="ECO:0000256" key="7">
    <source>
        <dbReference type="ARBA" id="ARBA00023004"/>
    </source>
</evidence>
<dbReference type="PANTHER" id="PTHR30002:SF4">
    <property type="entry name" value="EPOXYQUEUOSINE REDUCTASE"/>
    <property type="match status" value="1"/>
</dbReference>
<evidence type="ECO:0000256" key="1">
    <source>
        <dbReference type="ARBA" id="ARBA00022485"/>
    </source>
</evidence>
<keyword evidence="9" id="KW-0170">Cobalt</keyword>
<comment type="similarity">
    <text evidence="9">Belongs to the QueG family.</text>
</comment>
<keyword evidence="6 9" id="KW-0560">Oxidoreductase</keyword>
<feature type="binding site" evidence="9">
    <location>
        <position position="220"/>
    </location>
    <ligand>
        <name>[4Fe-4S] cluster</name>
        <dbReference type="ChEBI" id="CHEBI:49883"/>
        <label>2</label>
    </ligand>
</feature>
<keyword evidence="4 9" id="KW-0479">Metal-binding</keyword>
<dbReference type="EC" id="1.17.99.6" evidence="9"/>
<keyword evidence="8 9" id="KW-0411">Iron-sulfur</keyword>
<evidence type="ECO:0000256" key="5">
    <source>
        <dbReference type="ARBA" id="ARBA00022785"/>
    </source>
</evidence>
<name>A0A4Z0W7L7_9GAMM</name>
<protein>
    <recommendedName>
        <fullName evidence="9">Epoxyqueuosine reductase</fullName>
        <ecNumber evidence="9">1.17.99.6</ecNumber>
    </recommendedName>
    <alternativeName>
        <fullName evidence="9">Queuosine biosynthesis protein QueG</fullName>
    </alternativeName>
</protein>
<keyword evidence="1 9" id="KW-0004">4Fe-4S</keyword>
<keyword evidence="5 9" id="KW-0671">Queuosine biosynthesis</keyword>
<dbReference type="GO" id="GO:0052693">
    <property type="term" value="F:epoxyqueuosine reductase activity"/>
    <property type="evidence" value="ECO:0007669"/>
    <property type="project" value="UniProtKB-UniRule"/>
</dbReference>
<keyword evidence="9" id="KW-0846">Cobalamin</keyword>
<dbReference type="PANTHER" id="PTHR30002">
    <property type="entry name" value="EPOXYQUEUOSINE REDUCTASE"/>
    <property type="match status" value="1"/>
</dbReference>
<accession>A0A4Z0W7L7</accession>
<proteinExistence type="inferred from homology"/>
<feature type="binding site" evidence="9">
    <location>
        <position position="247"/>
    </location>
    <ligand>
        <name>[4Fe-4S] cluster</name>
        <dbReference type="ChEBI" id="CHEBI:49883"/>
        <label>2</label>
    </ligand>
</feature>
<comment type="cofactor">
    <cofactor evidence="9">
        <name>cob(II)alamin</name>
        <dbReference type="ChEBI" id="CHEBI:16304"/>
    </cofactor>
</comment>
<feature type="domain" description="4Fe-4S ferredoxin-type" evidence="10">
    <location>
        <begin position="185"/>
        <end position="214"/>
    </location>
</feature>
<keyword evidence="3 9" id="KW-0819">tRNA processing</keyword>
<feature type="binding site" evidence="9">
    <location>
        <position position="222"/>
    </location>
    <ligand>
        <name>cob(II)alamin</name>
        <dbReference type="ChEBI" id="CHEBI:16304"/>
    </ligand>
</feature>
<gene>
    <name evidence="9 11" type="primary">queG</name>
    <name evidence="11" type="ORF">E4656_07710</name>
</gene>
<dbReference type="AlphaFoldDB" id="A0A4Z0W7L7"/>
<comment type="function">
    <text evidence="9">Catalyzes the conversion of epoxyqueuosine (oQ) to queuosine (Q), which is a hypermodified base found in the wobble positions of tRNA(Asp), tRNA(Asn), tRNA(His) and tRNA(Tyr).</text>
</comment>
<comment type="subunit">
    <text evidence="9">Monomer.</text>
</comment>
<feature type="binding site" evidence="9">
    <location>
        <position position="163"/>
    </location>
    <ligand>
        <name>cob(II)alamin</name>
        <dbReference type="ChEBI" id="CHEBI:16304"/>
    </ligand>
</feature>
<dbReference type="UniPathway" id="UPA00392"/>
<dbReference type="GO" id="GO:0031419">
    <property type="term" value="F:cobalamin binding"/>
    <property type="evidence" value="ECO:0007669"/>
    <property type="project" value="UniProtKB-KW"/>
</dbReference>
<evidence type="ECO:0000256" key="4">
    <source>
        <dbReference type="ARBA" id="ARBA00022723"/>
    </source>
</evidence>
<dbReference type="Proteomes" id="UP000297475">
    <property type="component" value="Unassembled WGS sequence"/>
</dbReference>
<dbReference type="SUPFAM" id="SSF54862">
    <property type="entry name" value="4Fe-4S ferredoxins"/>
    <property type="match status" value="1"/>
</dbReference>
<dbReference type="Pfam" id="PF13484">
    <property type="entry name" value="Fer4_16"/>
    <property type="match status" value="1"/>
</dbReference>
<evidence type="ECO:0000313" key="11">
    <source>
        <dbReference type="EMBL" id="TGG94054.1"/>
    </source>
</evidence>
<dbReference type="InterPro" id="IPR013542">
    <property type="entry name" value="QueG_DUF1730"/>
</dbReference>
<feature type="binding site" evidence="9">
    <location>
        <position position="204"/>
    </location>
    <ligand>
        <name>[4Fe-4S] cluster</name>
        <dbReference type="ChEBI" id="CHEBI:49883"/>
        <label>2</label>
    </ligand>
</feature>
<dbReference type="InterPro" id="IPR004453">
    <property type="entry name" value="QueG"/>
</dbReference>
<dbReference type="Pfam" id="PF08331">
    <property type="entry name" value="QueG_DUF1730"/>
    <property type="match status" value="1"/>
</dbReference>
<dbReference type="RefSeq" id="WP_135482623.1">
    <property type="nucleotide sequence ID" value="NZ_SRMF01000002.1"/>
</dbReference>
<comment type="caution">
    <text evidence="11">The sequence shown here is derived from an EMBL/GenBank/DDBJ whole genome shotgun (WGS) entry which is preliminary data.</text>
</comment>
<dbReference type="InterPro" id="IPR017900">
    <property type="entry name" value="4Fe4S_Fe_S_CS"/>
</dbReference>